<dbReference type="PANTHER" id="PTHR42734">
    <property type="entry name" value="METAL TRANSPORT SYSTEM ATP-BINDING PROTEIN TM_0124-RELATED"/>
    <property type="match status" value="1"/>
</dbReference>
<dbReference type="InterPro" id="IPR017871">
    <property type="entry name" value="ABC_transporter-like_CS"/>
</dbReference>
<accession>A0A6J7HPL1</accession>
<evidence type="ECO:0000259" key="4">
    <source>
        <dbReference type="PROSITE" id="PS50893"/>
    </source>
</evidence>
<dbReference type="SMART" id="SM00382">
    <property type="entry name" value="AAA"/>
    <property type="match status" value="1"/>
</dbReference>
<sequence length="255" mass="27478">MTGTGVGEALVTLTDVSAGYGNTHVLHDINFAVREDQFTGILGPSGAGKTTMLRLLLGSLKPQSGTITRAPKLAVSYVPQLETVDWNFPITVFECVLMSRTARRILPWATPGEKADVASVLERLGIGDLAHRHIRELSGGQQQRMFLARALLRKPAMLLLDEPTSGVDFSTRHDVLHLLADLHEDGMSIVLTTHDLNGMAAHLPHLVCVNHHVVASGTPQEVITPEVLEGTFGARMEVLQHLGVPVVVDDSRAAG</sequence>
<dbReference type="AlphaFoldDB" id="A0A6J7HPL1"/>
<dbReference type="InterPro" id="IPR050153">
    <property type="entry name" value="Metal_Ion_Import_ABC"/>
</dbReference>
<evidence type="ECO:0000313" key="5">
    <source>
        <dbReference type="EMBL" id="CAB4921924.1"/>
    </source>
</evidence>
<dbReference type="GO" id="GO:0016887">
    <property type="term" value="F:ATP hydrolysis activity"/>
    <property type="evidence" value="ECO:0007669"/>
    <property type="project" value="InterPro"/>
</dbReference>
<dbReference type="InterPro" id="IPR027417">
    <property type="entry name" value="P-loop_NTPase"/>
</dbReference>
<proteinExistence type="predicted"/>
<dbReference type="InterPro" id="IPR003439">
    <property type="entry name" value="ABC_transporter-like_ATP-bd"/>
</dbReference>
<keyword evidence="2" id="KW-0547">Nucleotide-binding</keyword>
<keyword evidence="1" id="KW-0813">Transport</keyword>
<evidence type="ECO:0000256" key="3">
    <source>
        <dbReference type="ARBA" id="ARBA00022840"/>
    </source>
</evidence>
<reference evidence="5" key="1">
    <citation type="submission" date="2020-05" db="EMBL/GenBank/DDBJ databases">
        <authorList>
            <person name="Chiriac C."/>
            <person name="Salcher M."/>
            <person name="Ghai R."/>
            <person name="Kavagutti S V."/>
        </authorList>
    </citation>
    <scope>NUCLEOTIDE SEQUENCE</scope>
</reference>
<dbReference type="CDD" id="cd03235">
    <property type="entry name" value="ABC_Metallic_Cations"/>
    <property type="match status" value="1"/>
</dbReference>
<evidence type="ECO:0000256" key="1">
    <source>
        <dbReference type="ARBA" id="ARBA00022448"/>
    </source>
</evidence>
<organism evidence="5">
    <name type="scientific">freshwater metagenome</name>
    <dbReference type="NCBI Taxonomy" id="449393"/>
    <lineage>
        <taxon>unclassified sequences</taxon>
        <taxon>metagenomes</taxon>
        <taxon>ecological metagenomes</taxon>
    </lineage>
</organism>
<name>A0A6J7HPL1_9ZZZZ</name>
<dbReference type="EMBL" id="CAFBMR010000070">
    <property type="protein sequence ID" value="CAB4921924.1"/>
    <property type="molecule type" value="Genomic_DNA"/>
</dbReference>
<dbReference type="InterPro" id="IPR003593">
    <property type="entry name" value="AAA+_ATPase"/>
</dbReference>
<dbReference type="SUPFAM" id="SSF52540">
    <property type="entry name" value="P-loop containing nucleoside triphosphate hydrolases"/>
    <property type="match status" value="1"/>
</dbReference>
<dbReference type="Gene3D" id="3.40.50.300">
    <property type="entry name" value="P-loop containing nucleotide triphosphate hydrolases"/>
    <property type="match status" value="1"/>
</dbReference>
<dbReference type="Pfam" id="PF00005">
    <property type="entry name" value="ABC_tran"/>
    <property type="match status" value="1"/>
</dbReference>
<feature type="domain" description="ABC transporter" evidence="4">
    <location>
        <begin position="11"/>
        <end position="236"/>
    </location>
</feature>
<dbReference type="PROSITE" id="PS00211">
    <property type="entry name" value="ABC_TRANSPORTER_1"/>
    <property type="match status" value="1"/>
</dbReference>
<evidence type="ECO:0000256" key="2">
    <source>
        <dbReference type="ARBA" id="ARBA00022741"/>
    </source>
</evidence>
<dbReference type="GO" id="GO:0005524">
    <property type="term" value="F:ATP binding"/>
    <property type="evidence" value="ECO:0007669"/>
    <property type="project" value="UniProtKB-KW"/>
</dbReference>
<gene>
    <name evidence="5" type="ORF">UFOPK3610_01465</name>
</gene>
<keyword evidence="3" id="KW-0067">ATP-binding</keyword>
<protein>
    <submittedName>
        <fullName evidence="5">Unannotated protein</fullName>
    </submittedName>
</protein>
<dbReference type="PROSITE" id="PS50893">
    <property type="entry name" value="ABC_TRANSPORTER_2"/>
    <property type="match status" value="1"/>
</dbReference>